<reference evidence="2 3" key="1">
    <citation type="submission" date="2024-02" db="EMBL/GenBank/DDBJ databases">
        <title>A draft genome for the cacao thread blight pathogen Marasmius crinis-equi.</title>
        <authorList>
            <person name="Cohen S.P."/>
            <person name="Baruah I.K."/>
            <person name="Amoako-Attah I."/>
            <person name="Bukari Y."/>
            <person name="Meinhardt L.W."/>
            <person name="Bailey B.A."/>
        </authorList>
    </citation>
    <scope>NUCLEOTIDE SEQUENCE [LARGE SCALE GENOMIC DNA]</scope>
    <source>
        <strain evidence="2 3">GH-76</strain>
    </source>
</reference>
<comment type="caution">
    <text evidence="2">The sequence shown here is derived from an EMBL/GenBank/DDBJ whole genome shotgun (WGS) entry which is preliminary data.</text>
</comment>
<feature type="compositionally biased region" description="Polar residues" evidence="1">
    <location>
        <begin position="134"/>
        <end position="152"/>
    </location>
</feature>
<evidence type="ECO:0000313" key="3">
    <source>
        <dbReference type="Proteomes" id="UP001465976"/>
    </source>
</evidence>
<feature type="non-terminal residue" evidence="2">
    <location>
        <position position="185"/>
    </location>
</feature>
<dbReference type="Proteomes" id="UP001465976">
    <property type="component" value="Unassembled WGS sequence"/>
</dbReference>
<organism evidence="2 3">
    <name type="scientific">Marasmius crinis-equi</name>
    <dbReference type="NCBI Taxonomy" id="585013"/>
    <lineage>
        <taxon>Eukaryota</taxon>
        <taxon>Fungi</taxon>
        <taxon>Dikarya</taxon>
        <taxon>Basidiomycota</taxon>
        <taxon>Agaricomycotina</taxon>
        <taxon>Agaricomycetes</taxon>
        <taxon>Agaricomycetidae</taxon>
        <taxon>Agaricales</taxon>
        <taxon>Marasmiineae</taxon>
        <taxon>Marasmiaceae</taxon>
        <taxon>Marasmius</taxon>
    </lineage>
</organism>
<feature type="non-terminal residue" evidence="2">
    <location>
        <position position="1"/>
    </location>
</feature>
<name>A0ABR3EIG5_9AGAR</name>
<feature type="compositionally biased region" description="Acidic residues" evidence="1">
    <location>
        <begin position="67"/>
        <end position="77"/>
    </location>
</feature>
<keyword evidence="3" id="KW-1185">Reference proteome</keyword>
<feature type="compositionally biased region" description="Pro residues" evidence="1">
    <location>
        <begin position="51"/>
        <end position="62"/>
    </location>
</feature>
<evidence type="ECO:0000313" key="2">
    <source>
        <dbReference type="EMBL" id="KAL0562676.1"/>
    </source>
</evidence>
<feature type="region of interest" description="Disordered" evidence="1">
    <location>
        <begin position="26"/>
        <end position="165"/>
    </location>
</feature>
<sequence>TPVAANPAASLFDKDIVVENAEEAQVAQDLAVPTDPTSTTAASADDLARNPSPPASRIPTPRPVSMIDDEAQEDNDEVSPKGSEEESSEEEDDEGAGESSRRQEAPSRKRKARSESPIPAPRSSYVHYYFIVNDSGSSFSTSSPVQRRQSGGTKIKPPKVNDPPLSAVAAYRAKKLAEQRARPEP</sequence>
<feature type="compositionally biased region" description="Acidic residues" evidence="1">
    <location>
        <begin position="85"/>
        <end position="96"/>
    </location>
</feature>
<gene>
    <name evidence="2" type="ORF">V5O48_019407</name>
</gene>
<protein>
    <submittedName>
        <fullName evidence="2">Uncharacterized protein</fullName>
    </submittedName>
</protein>
<dbReference type="EMBL" id="JBAHYK010004814">
    <property type="protein sequence ID" value="KAL0562676.1"/>
    <property type="molecule type" value="Genomic_DNA"/>
</dbReference>
<feature type="compositionally biased region" description="Low complexity" evidence="1">
    <location>
        <begin position="33"/>
        <end position="45"/>
    </location>
</feature>
<evidence type="ECO:0000256" key="1">
    <source>
        <dbReference type="SAM" id="MobiDB-lite"/>
    </source>
</evidence>
<accession>A0ABR3EIG5</accession>
<proteinExistence type="predicted"/>